<dbReference type="InterPro" id="IPR024453">
    <property type="entry name" value="Peptidase_C92"/>
</dbReference>
<accession>A0A192H0B0</accession>
<reference evidence="1 2" key="1">
    <citation type="submission" date="2016-03" db="EMBL/GenBank/DDBJ databases">
        <title>Pediococcus and Lactobacillus from brewery environment - whole genome sequencing and assembly.</title>
        <authorList>
            <person name="Behr J."/>
            <person name="Geissler A.J."/>
            <person name="Vogel R.F."/>
        </authorList>
    </citation>
    <scope>NUCLEOTIDE SEQUENCE [LARGE SCALE GENOMIC DNA]</scope>
    <source>
        <strain evidence="1 2">TMW 1.1989</strain>
    </source>
</reference>
<evidence type="ECO:0000313" key="1">
    <source>
        <dbReference type="EMBL" id="ANK61401.1"/>
    </source>
</evidence>
<dbReference type="RefSeq" id="WP_068222517.1">
    <property type="nucleotide sequence ID" value="NZ_CP014623.1"/>
</dbReference>
<dbReference type="Pfam" id="PF05708">
    <property type="entry name" value="Peptidase_C92"/>
    <property type="match status" value="1"/>
</dbReference>
<proteinExistence type="predicted"/>
<dbReference type="SUPFAM" id="SSF54001">
    <property type="entry name" value="Cysteine proteinases"/>
    <property type="match status" value="1"/>
</dbReference>
<dbReference type="KEGG" id="lbt:AYR52_00790"/>
<gene>
    <name evidence="1" type="ORF">AYR53_00690</name>
</gene>
<dbReference type="InterPro" id="IPR038765">
    <property type="entry name" value="Papain-like_cys_pep_sf"/>
</dbReference>
<dbReference type="AlphaFoldDB" id="A0A192H0B0"/>
<sequence>MLKSADLLLIQSRPDKFSTAIVDSTRDNADSSAYDHVALVEVTAANEIFVLHTLPTTGSIREIYAEFQKRHYAKIDLYRAKQPVDQNLVIKQAKKLLNQPYNASYVPTADGYYCADFIYYAFKGQQLFKLEPMNFMDQERQAILPFWRDYYARLGCAVPNGELGLNPNTMLRQNVLTKLVTLH</sequence>
<dbReference type="EMBL" id="CP014873">
    <property type="protein sequence ID" value="ANK61401.1"/>
    <property type="molecule type" value="Genomic_DNA"/>
</dbReference>
<evidence type="ECO:0000313" key="2">
    <source>
        <dbReference type="Proteomes" id="UP000078582"/>
    </source>
</evidence>
<protein>
    <submittedName>
        <fullName evidence="1">Uncharacterized protein</fullName>
    </submittedName>
</protein>
<organism evidence="1 2">
    <name type="scientific">Loigolactobacillus backii</name>
    <dbReference type="NCBI Taxonomy" id="375175"/>
    <lineage>
        <taxon>Bacteria</taxon>
        <taxon>Bacillati</taxon>
        <taxon>Bacillota</taxon>
        <taxon>Bacilli</taxon>
        <taxon>Lactobacillales</taxon>
        <taxon>Lactobacillaceae</taxon>
        <taxon>Loigolactobacillus</taxon>
    </lineage>
</organism>
<dbReference type="Proteomes" id="UP000078582">
    <property type="component" value="Chromosome"/>
</dbReference>
<dbReference type="OrthoDB" id="195541at2"/>
<name>A0A192H0B0_9LACO</name>
<dbReference type="Gene3D" id="3.90.1720.10">
    <property type="entry name" value="endopeptidase domain like (from Nostoc punctiforme)"/>
    <property type="match status" value="1"/>
</dbReference>
<dbReference type="GeneID" id="42980753"/>
<keyword evidence="2" id="KW-1185">Reference proteome</keyword>